<name>A0A4Q9FS92_9FLAO</name>
<sequence length="197" mass="22428">MKVKLLILLGLLIVHLKGMAQEKKNKIVKETLTSEVINVSADSLWAICREFDKTAEWTSTLKRSYGTGKPQIEGATCSSRTCETNIGKGGKVVEKLIMFSDKNKELAYNLTDGAPSFITFSSNHWKIIEVSTRQSKIEMNVTMHMKRFAGFFLRRLITKQMKKQVNIVLEELKIYAETGQVSEAKRKQIEKQQKGIR</sequence>
<dbReference type="CDD" id="cd07821">
    <property type="entry name" value="PYR_PYL_RCAR_like"/>
    <property type="match status" value="1"/>
</dbReference>
<organism evidence="1 2">
    <name type="scientific">Hyunsoonleella pacifica</name>
    <dbReference type="NCBI Taxonomy" id="1080224"/>
    <lineage>
        <taxon>Bacteria</taxon>
        <taxon>Pseudomonadati</taxon>
        <taxon>Bacteroidota</taxon>
        <taxon>Flavobacteriia</taxon>
        <taxon>Flavobacteriales</taxon>
        <taxon>Flavobacteriaceae</taxon>
    </lineage>
</organism>
<gene>
    <name evidence="1" type="ORF">EYD46_00285</name>
</gene>
<accession>A0A4Q9FS92</accession>
<dbReference type="EMBL" id="SIRS01000001">
    <property type="protein sequence ID" value="TBN18540.1"/>
    <property type="molecule type" value="Genomic_DNA"/>
</dbReference>
<reference evidence="1 2" key="1">
    <citation type="journal article" date="2015" name="Int. J. Syst. Evol. Microbiol.">
        <title>Hyunsoonleella pacifica sp. nov., isolated from seawater of South Pacific Gyre.</title>
        <authorList>
            <person name="Gao X."/>
            <person name="Zhang Z."/>
            <person name="Dai X."/>
            <person name="Zhang X.H."/>
        </authorList>
    </citation>
    <scope>NUCLEOTIDE SEQUENCE [LARGE SCALE GENOMIC DNA]</scope>
    <source>
        <strain evidence="1 2">SW033</strain>
    </source>
</reference>
<dbReference type="AlphaFoldDB" id="A0A4Q9FS92"/>
<dbReference type="RefSeq" id="WP_130935058.1">
    <property type="nucleotide sequence ID" value="NZ_BMEE01000001.1"/>
</dbReference>
<evidence type="ECO:0000313" key="2">
    <source>
        <dbReference type="Proteomes" id="UP000292372"/>
    </source>
</evidence>
<dbReference type="Gene3D" id="3.30.530.20">
    <property type="match status" value="1"/>
</dbReference>
<proteinExistence type="predicted"/>
<keyword evidence="2" id="KW-1185">Reference proteome</keyword>
<evidence type="ECO:0000313" key="1">
    <source>
        <dbReference type="EMBL" id="TBN18540.1"/>
    </source>
</evidence>
<dbReference type="Proteomes" id="UP000292372">
    <property type="component" value="Unassembled WGS sequence"/>
</dbReference>
<dbReference type="Pfam" id="PF10604">
    <property type="entry name" value="Polyketide_cyc2"/>
    <property type="match status" value="1"/>
</dbReference>
<dbReference type="InterPro" id="IPR023393">
    <property type="entry name" value="START-like_dom_sf"/>
</dbReference>
<dbReference type="InterPro" id="IPR019587">
    <property type="entry name" value="Polyketide_cyclase/dehydratase"/>
</dbReference>
<protein>
    <submittedName>
        <fullName evidence="1">SRPBCC family protein</fullName>
    </submittedName>
</protein>
<dbReference type="OrthoDB" id="1462188at2"/>
<comment type="caution">
    <text evidence="1">The sequence shown here is derived from an EMBL/GenBank/DDBJ whole genome shotgun (WGS) entry which is preliminary data.</text>
</comment>
<dbReference type="SUPFAM" id="SSF55961">
    <property type="entry name" value="Bet v1-like"/>
    <property type="match status" value="1"/>
</dbReference>